<reference evidence="3 4" key="1">
    <citation type="submission" date="2017-05" db="EMBL/GenBank/DDBJ databases">
        <title>Functional genome analysis of Paenibacillus pasadenensis strain R16: insights on endophytic life style and antifungal activity.</title>
        <authorList>
            <person name="Passera A."/>
            <person name="Marcolungo L."/>
            <person name="Casati P."/>
            <person name="Brasca M."/>
            <person name="Quaglino F."/>
            <person name="Delledonne M."/>
        </authorList>
    </citation>
    <scope>NUCLEOTIDE SEQUENCE [LARGE SCALE GENOMIC DNA]</scope>
    <source>
        <strain evidence="3 4">R16</strain>
    </source>
</reference>
<gene>
    <name evidence="3" type="ORF">B8V81_0287</name>
</gene>
<evidence type="ECO:0000313" key="4">
    <source>
        <dbReference type="Proteomes" id="UP000234789"/>
    </source>
</evidence>
<evidence type="ECO:0000259" key="2">
    <source>
        <dbReference type="PROSITE" id="PS50056"/>
    </source>
</evidence>
<organism evidence="3 4">
    <name type="scientific">Paenibacillus pasadenensis</name>
    <dbReference type="NCBI Taxonomy" id="217090"/>
    <lineage>
        <taxon>Bacteria</taxon>
        <taxon>Bacillati</taxon>
        <taxon>Bacillota</taxon>
        <taxon>Bacilli</taxon>
        <taxon>Bacillales</taxon>
        <taxon>Paenibacillaceae</taxon>
        <taxon>Paenibacillus</taxon>
    </lineage>
</organism>
<dbReference type="InterPro" id="IPR029021">
    <property type="entry name" value="Prot-tyrosine_phosphatase-like"/>
</dbReference>
<comment type="caution">
    <text evidence="3">The sequence shown here is derived from an EMBL/GenBank/DDBJ whole genome shotgun (WGS) entry which is preliminary data.</text>
</comment>
<dbReference type="PANTHER" id="PTHR31126:SF1">
    <property type="entry name" value="TYROSINE SPECIFIC PROTEIN PHOSPHATASES DOMAIN-CONTAINING PROTEIN"/>
    <property type="match status" value="1"/>
</dbReference>
<dbReference type="EMBL" id="NFEZ01000001">
    <property type="protein sequence ID" value="PLT48155.1"/>
    <property type="molecule type" value="Genomic_DNA"/>
</dbReference>
<evidence type="ECO:0000313" key="3">
    <source>
        <dbReference type="EMBL" id="PLT48155.1"/>
    </source>
</evidence>
<dbReference type="Gene3D" id="3.90.190.10">
    <property type="entry name" value="Protein tyrosine phosphatase superfamily"/>
    <property type="match status" value="1"/>
</dbReference>
<comment type="similarity">
    <text evidence="1">Belongs to the protein-tyrosine phosphatase family.</text>
</comment>
<accession>A0A2N5NCT5</accession>
<sequence length="266" mass="28947">MSLEEAVGQSGDVRAELKRRLNLRELGGLPAEGGRRVKPGHLYRSGELTDLSEGEFRLLESLGLAFVCDLRTADKGAEVPTPRIGEAPYLQLPVFGGNFSSGEIPKLLGQLAAGGQLDNPLPGIYRQFVTDEHTRGAYARLMRALLEAEGRPVLWHCTVGKDRTGFAAAVVLLALGASEETIAADYMATEGTRPEATERILAQVGAVLPDERVLGFVRSVLGVSPEYIHSALDEMRRVYGSTVGYLEQALGVSAEERRLLRERYLE</sequence>
<dbReference type="InterPro" id="IPR026893">
    <property type="entry name" value="Tyr/Ser_Pase_IphP-type"/>
</dbReference>
<protein>
    <recommendedName>
        <fullName evidence="2">Tyrosine specific protein phosphatases domain-containing protein</fullName>
    </recommendedName>
</protein>
<dbReference type="PROSITE" id="PS50056">
    <property type="entry name" value="TYR_PHOSPHATASE_2"/>
    <property type="match status" value="1"/>
</dbReference>
<dbReference type="SUPFAM" id="SSF52799">
    <property type="entry name" value="(Phosphotyrosine protein) phosphatases II"/>
    <property type="match status" value="1"/>
</dbReference>
<dbReference type="Pfam" id="PF13350">
    <property type="entry name" value="Y_phosphatase3"/>
    <property type="match status" value="1"/>
</dbReference>
<dbReference type="InterPro" id="IPR000387">
    <property type="entry name" value="Tyr_Pase_dom"/>
</dbReference>
<dbReference type="Proteomes" id="UP000234789">
    <property type="component" value="Unassembled WGS sequence"/>
</dbReference>
<name>A0A2N5NCT5_9BACL</name>
<dbReference type="AlphaFoldDB" id="A0A2N5NCT5"/>
<keyword evidence="4" id="KW-1185">Reference proteome</keyword>
<dbReference type="PANTHER" id="PTHR31126">
    <property type="entry name" value="TYROSINE-PROTEIN PHOSPHATASE"/>
    <property type="match status" value="1"/>
</dbReference>
<dbReference type="RefSeq" id="WP_101807539.1">
    <property type="nucleotide sequence ID" value="NZ_NFEZ01000001.1"/>
</dbReference>
<evidence type="ECO:0000256" key="1">
    <source>
        <dbReference type="ARBA" id="ARBA00009580"/>
    </source>
</evidence>
<dbReference type="GO" id="GO:0004721">
    <property type="term" value="F:phosphoprotein phosphatase activity"/>
    <property type="evidence" value="ECO:0007669"/>
    <property type="project" value="InterPro"/>
</dbReference>
<feature type="domain" description="Tyrosine specific protein phosphatases" evidence="2">
    <location>
        <begin position="136"/>
        <end position="182"/>
    </location>
</feature>
<proteinExistence type="inferred from homology"/>